<name>A0A9P7YJP8_9HELO</name>
<evidence type="ECO:0000313" key="3">
    <source>
        <dbReference type="Proteomes" id="UP000824998"/>
    </source>
</evidence>
<evidence type="ECO:0000313" key="2">
    <source>
        <dbReference type="EMBL" id="KAG9234350.1"/>
    </source>
</evidence>
<dbReference type="EMBL" id="MU251466">
    <property type="protein sequence ID" value="KAG9234350.1"/>
    <property type="molecule type" value="Genomic_DNA"/>
</dbReference>
<evidence type="ECO:0000256" key="1">
    <source>
        <dbReference type="SAM" id="SignalP"/>
    </source>
</evidence>
<protein>
    <recommendedName>
        <fullName evidence="4">Secreted protein</fullName>
    </recommendedName>
</protein>
<accession>A0A9P7YJP8</accession>
<feature type="chain" id="PRO_5040391206" description="Secreted protein" evidence="1">
    <location>
        <begin position="20"/>
        <end position="102"/>
    </location>
</feature>
<sequence>MALLLLVDASAFLLPFFFGHSLPTLRATVRTKLTFEVGDGMREGKEDISTSMLQHGREKIFKNVHMNCLVPLLSYFSPLQRSNTRGTSLLYISRYSIIFTNA</sequence>
<organism evidence="2 3">
    <name type="scientific">Amylocarpus encephaloides</name>
    <dbReference type="NCBI Taxonomy" id="45428"/>
    <lineage>
        <taxon>Eukaryota</taxon>
        <taxon>Fungi</taxon>
        <taxon>Dikarya</taxon>
        <taxon>Ascomycota</taxon>
        <taxon>Pezizomycotina</taxon>
        <taxon>Leotiomycetes</taxon>
        <taxon>Helotiales</taxon>
        <taxon>Helotiales incertae sedis</taxon>
        <taxon>Amylocarpus</taxon>
    </lineage>
</organism>
<feature type="signal peptide" evidence="1">
    <location>
        <begin position="1"/>
        <end position="19"/>
    </location>
</feature>
<keyword evidence="1" id="KW-0732">Signal</keyword>
<comment type="caution">
    <text evidence="2">The sequence shown here is derived from an EMBL/GenBank/DDBJ whole genome shotgun (WGS) entry which is preliminary data.</text>
</comment>
<reference evidence="2" key="1">
    <citation type="journal article" date="2021" name="IMA Fungus">
        <title>Genomic characterization of three marine fungi, including Emericellopsis atlantica sp. nov. with signatures of a generalist lifestyle and marine biomass degradation.</title>
        <authorList>
            <person name="Hagestad O.C."/>
            <person name="Hou L."/>
            <person name="Andersen J.H."/>
            <person name="Hansen E.H."/>
            <person name="Altermark B."/>
            <person name="Li C."/>
            <person name="Kuhnert E."/>
            <person name="Cox R.J."/>
            <person name="Crous P.W."/>
            <person name="Spatafora J.W."/>
            <person name="Lail K."/>
            <person name="Amirebrahimi M."/>
            <person name="Lipzen A."/>
            <person name="Pangilinan J."/>
            <person name="Andreopoulos W."/>
            <person name="Hayes R.D."/>
            <person name="Ng V."/>
            <person name="Grigoriev I.V."/>
            <person name="Jackson S.A."/>
            <person name="Sutton T.D.S."/>
            <person name="Dobson A.D.W."/>
            <person name="Rama T."/>
        </authorList>
    </citation>
    <scope>NUCLEOTIDE SEQUENCE</scope>
    <source>
        <strain evidence="2">TRa018bII</strain>
    </source>
</reference>
<keyword evidence="3" id="KW-1185">Reference proteome</keyword>
<dbReference type="Proteomes" id="UP000824998">
    <property type="component" value="Unassembled WGS sequence"/>
</dbReference>
<proteinExistence type="predicted"/>
<dbReference type="AlphaFoldDB" id="A0A9P7YJP8"/>
<evidence type="ECO:0008006" key="4">
    <source>
        <dbReference type="Google" id="ProtNLM"/>
    </source>
</evidence>
<gene>
    <name evidence="2" type="ORF">BJ875DRAFT_16635</name>
</gene>